<keyword evidence="2" id="KW-1185">Reference proteome</keyword>
<organism evidence="1 2">
    <name type="scientific">Polyangium fumosum</name>
    <dbReference type="NCBI Taxonomy" id="889272"/>
    <lineage>
        <taxon>Bacteria</taxon>
        <taxon>Pseudomonadati</taxon>
        <taxon>Myxococcota</taxon>
        <taxon>Polyangia</taxon>
        <taxon>Polyangiales</taxon>
        <taxon>Polyangiaceae</taxon>
        <taxon>Polyangium</taxon>
    </lineage>
</organism>
<dbReference type="RefSeq" id="WP_136936379.1">
    <property type="nucleotide sequence ID" value="NZ_SSMQ01000139.1"/>
</dbReference>
<sequence length="214" mass="24601">MSLDYYFHVETRRSGDWTVPEGFPCSRYRSEPLGEFTWMRGRSRRARLFFGPSAIFPFRPGPPEGRARSALFRSLGPKYDFEENEWRICWIPYGDLMVDLWDEMLLVLQCDVGSRDAALFGDGQKPFPEDALRARGHDDFELDDLQEGEIVHAPIDRTHGKLRFEIDVLAPDVRVPVTFVASVRTYLGEGGAEAFRGLRAHGRDDDMRVVSMYC</sequence>
<dbReference type="EMBL" id="SSMQ01000139">
    <property type="protein sequence ID" value="TKC92092.1"/>
    <property type="molecule type" value="Genomic_DNA"/>
</dbReference>
<evidence type="ECO:0000313" key="1">
    <source>
        <dbReference type="EMBL" id="TKC92092.1"/>
    </source>
</evidence>
<dbReference type="Proteomes" id="UP000309215">
    <property type="component" value="Unassembled WGS sequence"/>
</dbReference>
<protein>
    <submittedName>
        <fullName evidence="1">Uncharacterized protein</fullName>
    </submittedName>
</protein>
<gene>
    <name evidence="1" type="ORF">E8A74_50440</name>
</gene>
<proteinExistence type="predicted"/>
<evidence type="ECO:0000313" key="2">
    <source>
        <dbReference type="Proteomes" id="UP000309215"/>
    </source>
</evidence>
<dbReference type="AlphaFoldDB" id="A0A4U1IEK5"/>
<reference evidence="1 2" key="1">
    <citation type="submission" date="2019-04" db="EMBL/GenBank/DDBJ databases">
        <authorList>
            <person name="Li Y."/>
            <person name="Wang J."/>
        </authorList>
    </citation>
    <scope>NUCLEOTIDE SEQUENCE [LARGE SCALE GENOMIC DNA]</scope>
    <source>
        <strain evidence="1 2">DSM 14668</strain>
    </source>
</reference>
<accession>A0A4U1IEK5</accession>
<comment type="caution">
    <text evidence="1">The sequence shown here is derived from an EMBL/GenBank/DDBJ whole genome shotgun (WGS) entry which is preliminary data.</text>
</comment>
<name>A0A4U1IEK5_9BACT</name>